<dbReference type="Pfam" id="PF00020">
    <property type="entry name" value="TNFR_c6"/>
    <property type="match status" value="2"/>
</dbReference>
<dbReference type="InParanoid" id="A0A671VAW0"/>
<evidence type="ECO:0000256" key="2">
    <source>
        <dbReference type="SAM" id="MobiDB-lite"/>
    </source>
</evidence>
<dbReference type="InterPro" id="IPR034057">
    <property type="entry name" value="TNFRSF9_N_teleost"/>
</dbReference>
<evidence type="ECO:0000313" key="7">
    <source>
        <dbReference type="Proteomes" id="UP000472265"/>
    </source>
</evidence>
<dbReference type="SMART" id="SM00208">
    <property type="entry name" value="TNFR"/>
    <property type="match status" value="2"/>
</dbReference>
<dbReference type="AlphaFoldDB" id="A0A671VAW0"/>
<comment type="caution">
    <text evidence="1">Lacks conserved residue(s) required for the propagation of feature annotation.</text>
</comment>
<dbReference type="GO" id="GO:0038023">
    <property type="term" value="F:signaling receptor activity"/>
    <property type="evidence" value="ECO:0007669"/>
    <property type="project" value="TreeGrafter"/>
</dbReference>
<sequence>MAVILWALGVSLLMQVCLCRPGQSTIGCMTWKQDGQNVCCEACHPGNRLVSQCGPKPQDLCKPCEPETYTVEPLHKTCLRCTQCVGAQVLLKECTTTTDTQCGCKEGLTCGNTSCNFCVMKCNKGQEPTENRSCRPCPEGTFSDQIHQKCKPWSTKCPNPGDTMVAKGNATSDIQCVTVKPSKQPGPSEQAWPLVLSVITSVALIVFGLTIVIIVVTLKIHQKRKKDKTPKKLIIRNPTATSDDPQTLIAIECSFHEAQQEQGSSSESLVSKDSSEQLIG</sequence>
<dbReference type="FunCoup" id="A0A671VAW0">
    <property type="interactions" value="751"/>
</dbReference>
<evidence type="ECO:0000313" key="6">
    <source>
        <dbReference type="Ensembl" id="ENSSAUP00010023254.1"/>
    </source>
</evidence>
<reference evidence="6" key="1">
    <citation type="submission" date="2021-04" db="EMBL/GenBank/DDBJ databases">
        <authorList>
            <consortium name="Wellcome Sanger Institute Data Sharing"/>
        </authorList>
    </citation>
    <scope>NUCLEOTIDE SEQUENCE [LARGE SCALE GENOMIC DNA]</scope>
</reference>
<gene>
    <name evidence="6" type="primary">tnfrsf9a</name>
</gene>
<keyword evidence="1" id="KW-1015">Disulfide bond</keyword>
<protein>
    <submittedName>
        <fullName evidence="6">Tumor necrosis factor receptor superfamily, member 9a</fullName>
    </submittedName>
</protein>
<keyword evidence="3" id="KW-1133">Transmembrane helix</keyword>
<proteinExistence type="predicted"/>
<feature type="chain" id="PRO_5025604492" evidence="4">
    <location>
        <begin position="20"/>
        <end position="280"/>
    </location>
</feature>
<dbReference type="PANTHER" id="PTHR47139:SF4">
    <property type="entry name" value="TUMOR NECROSIS FACTOR RECEPTOR SUPERFAMILY MEMBER 9 ISOFORM X1-RELATED"/>
    <property type="match status" value="1"/>
</dbReference>
<feature type="disulfide bond" evidence="1">
    <location>
        <begin position="84"/>
        <end position="102"/>
    </location>
</feature>
<feature type="signal peptide" evidence="4">
    <location>
        <begin position="1"/>
        <end position="19"/>
    </location>
</feature>
<dbReference type="GO" id="GO:0042127">
    <property type="term" value="P:regulation of cell population proliferation"/>
    <property type="evidence" value="ECO:0007669"/>
    <property type="project" value="TreeGrafter"/>
</dbReference>
<keyword evidence="4" id="KW-0732">Signal</keyword>
<feature type="region of interest" description="Disordered" evidence="2">
    <location>
        <begin position="258"/>
        <end position="280"/>
    </location>
</feature>
<reference evidence="6" key="2">
    <citation type="submission" date="2025-08" db="UniProtKB">
        <authorList>
            <consortium name="Ensembl"/>
        </authorList>
    </citation>
    <scope>IDENTIFICATION</scope>
</reference>
<dbReference type="Ensembl" id="ENSSAUT00010024532.1">
    <property type="protein sequence ID" value="ENSSAUP00010023254.1"/>
    <property type="gene ID" value="ENSSAUG00010010188.1"/>
</dbReference>
<evidence type="ECO:0000259" key="5">
    <source>
        <dbReference type="PROSITE" id="PS50050"/>
    </source>
</evidence>
<dbReference type="GeneTree" id="ENSGT00940000166327"/>
<dbReference type="PROSITE" id="PS50050">
    <property type="entry name" value="TNFR_NGFR_2"/>
    <property type="match status" value="1"/>
</dbReference>
<evidence type="ECO:0000256" key="1">
    <source>
        <dbReference type="PROSITE-ProRule" id="PRU00206"/>
    </source>
</evidence>
<accession>A0A671VAW0</accession>
<feature type="transmembrane region" description="Helical" evidence="3">
    <location>
        <begin position="191"/>
        <end position="218"/>
    </location>
</feature>
<dbReference type="CDD" id="cd13424">
    <property type="entry name" value="TNFRSF9_teleost"/>
    <property type="match status" value="1"/>
</dbReference>
<evidence type="ECO:0000256" key="4">
    <source>
        <dbReference type="SAM" id="SignalP"/>
    </source>
</evidence>
<reference evidence="6" key="3">
    <citation type="submission" date="2025-09" db="UniProtKB">
        <authorList>
            <consortium name="Ensembl"/>
        </authorList>
    </citation>
    <scope>IDENTIFICATION</scope>
</reference>
<dbReference type="PANTHER" id="PTHR47139">
    <property type="entry name" value="TUMOR NECROSIS FACTOR RECEPTOR SUPERFAMILY MEMBER 9"/>
    <property type="match status" value="1"/>
</dbReference>
<feature type="disulfide bond" evidence="1">
    <location>
        <begin position="81"/>
        <end position="94"/>
    </location>
</feature>
<feature type="domain" description="TNFR-Cys" evidence="5">
    <location>
        <begin position="63"/>
        <end position="102"/>
    </location>
</feature>
<name>A0A671VAW0_SPAAU</name>
<keyword evidence="7" id="KW-1185">Reference proteome</keyword>
<dbReference type="OrthoDB" id="9423210at2759"/>
<keyword evidence="3" id="KW-0472">Membrane</keyword>
<dbReference type="Proteomes" id="UP000472265">
    <property type="component" value="Chromosome 7"/>
</dbReference>
<organism evidence="6 7">
    <name type="scientific">Sparus aurata</name>
    <name type="common">Gilthead sea bream</name>
    <dbReference type="NCBI Taxonomy" id="8175"/>
    <lineage>
        <taxon>Eukaryota</taxon>
        <taxon>Metazoa</taxon>
        <taxon>Chordata</taxon>
        <taxon>Craniata</taxon>
        <taxon>Vertebrata</taxon>
        <taxon>Euteleostomi</taxon>
        <taxon>Actinopterygii</taxon>
        <taxon>Neopterygii</taxon>
        <taxon>Teleostei</taxon>
        <taxon>Neoteleostei</taxon>
        <taxon>Acanthomorphata</taxon>
        <taxon>Eupercaria</taxon>
        <taxon>Spariformes</taxon>
        <taxon>Sparidae</taxon>
        <taxon>Sparus</taxon>
    </lineage>
</organism>
<evidence type="ECO:0000256" key="3">
    <source>
        <dbReference type="SAM" id="Phobius"/>
    </source>
</evidence>
<dbReference type="Gene3D" id="2.10.50.10">
    <property type="entry name" value="Tumor Necrosis Factor Receptor, subunit A, domain 2"/>
    <property type="match status" value="3"/>
</dbReference>
<feature type="repeat" description="TNFR-Cys" evidence="1">
    <location>
        <begin position="63"/>
        <end position="102"/>
    </location>
</feature>
<keyword evidence="3" id="KW-0812">Transmembrane</keyword>
<dbReference type="InterPro" id="IPR001368">
    <property type="entry name" value="TNFR/NGFR_Cys_rich_reg"/>
</dbReference>
<dbReference type="SUPFAM" id="SSF57586">
    <property type="entry name" value="TNF receptor-like"/>
    <property type="match status" value="2"/>
</dbReference>
<dbReference type="OMA" id="VCCDECH"/>
<feature type="compositionally biased region" description="Low complexity" evidence="2">
    <location>
        <begin position="260"/>
        <end position="272"/>
    </location>
</feature>